<protein>
    <submittedName>
        <fullName evidence="5">LuxR family transcriptional regulator</fullName>
    </submittedName>
</protein>
<evidence type="ECO:0000259" key="4">
    <source>
        <dbReference type="PROSITE" id="PS50043"/>
    </source>
</evidence>
<evidence type="ECO:0000313" key="6">
    <source>
        <dbReference type="Proteomes" id="UP000190965"/>
    </source>
</evidence>
<dbReference type="PANTHER" id="PTHR44688:SF16">
    <property type="entry name" value="DNA-BINDING TRANSCRIPTIONAL ACTIVATOR DEVR_DOSR"/>
    <property type="match status" value="1"/>
</dbReference>
<dbReference type="Proteomes" id="UP000190965">
    <property type="component" value="Unassembled WGS sequence"/>
</dbReference>
<dbReference type="SUPFAM" id="SSF46894">
    <property type="entry name" value="C-terminal effector domain of the bipartite response regulators"/>
    <property type="match status" value="1"/>
</dbReference>
<dbReference type="GO" id="GO:0006355">
    <property type="term" value="P:regulation of DNA-templated transcription"/>
    <property type="evidence" value="ECO:0007669"/>
    <property type="project" value="InterPro"/>
</dbReference>
<proteinExistence type="predicted"/>
<comment type="caution">
    <text evidence="5">The sequence shown here is derived from an EMBL/GenBank/DDBJ whole genome shotgun (WGS) entry which is preliminary data.</text>
</comment>
<dbReference type="Gene3D" id="3.30.450.80">
    <property type="entry name" value="Transcription factor LuxR-like, autoinducer-binding domain"/>
    <property type="match status" value="1"/>
</dbReference>
<keyword evidence="2" id="KW-0238">DNA-binding</keyword>
<dbReference type="OrthoDB" id="9774661at2"/>
<dbReference type="SMART" id="SM00421">
    <property type="entry name" value="HTH_LUXR"/>
    <property type="match status" value="1"/>
</dbReference>
<evidence type="ECO:0000256" key="2">
    <source>
        <dbReference type="ARBA" id="ARBA00023125"/>
    </source>
</evidence>
<dbReference type="Gene3D" id="1.10.10.10">
    <property type="entry name" value="Winged helix-like DNA-binding domain superfamily/Winged helix DNA-binding domain"/>
    <property type="match status" value="1"/>
</dbReference>
<dbReference type="InterPro" id="IPR036388">
    <property type="entry name" value="WH-like_DNA-bd_sf"/>
</dbReference>
<dbReference type="CDD" id="cd06170">
    <property type="entry name" value="LuxR_C_like"/>
    <property type="match status" value="1"/>
</dbReference>
<sequence>MVNWRNKRIPKLEGEPKVITVFEMVINKTHQLGFEHCAFKMSSQSPNNQTEPIDFNNYPQEWNALYKKAHFFEVDPVVAHCKASLFPILWDEKAFTTAPNLWDLAKSFGVHLGWTQAMHDFRGVFSMFTLCRSNGVVSPQELYEKAGEVLWLCHAMHAVLAQHFADPPSIDQPPRLTPREMQILRWSALGKTADEVGSIMSITPRTVGFHMGRIMQKLGVSSKIAAVLRASKAGLLD</sequence>
<feature type="domain" description="HTH luxR-type" evidence="4">
    <location>
        <begin position="169"/>
        <end position="234"/>
    </location>
</feature>
<dbReference type="PROSITE" id="PS00622">
    <property type="entry name" value="HTH_LUXR_1"/>
    <property type="match status" value="1"/>
</dbReference>
<dbReference type="InterPro" id="IPR000792">
    <property type="entry name" value="Tscrpt_reg_LuxR_C"/>
</dbReference>
<dbReference type="RefSeq" id="WP_078739206.1">
    <property type="nucleotide sequence ID" value="NZ_MSDF01000013.1"/>
</dbReference>
<gene>
    <name evidence="5" type="ORF">BFW87_07080</name>
</gene>
<evidence type="ECO:0000313" key="5">
    <source>
        <dbReference type="EMBL" id="OPA97447.1"/>
    </source>
</evidence>
<evidence type="ECO:0000256" key="3">
    <source>
        <dbReference type="ARBA" id="ARBA00023163"/>
    </source>
</evidence>
<name>A0A1T2Z026_PSEFL</name>
<dbReference type="PRINTS" id="PR00038">
    <property type="entry name" value="HTHLUXR"/>
</dbReference>
<dbReference type="PANTHER" id="PTHR44688">
    <property type="entry name" value="DNA-BINDING TRANSCRIPTIONAL ACTIVATOR DEVR_DOSR"/>
    <property type="match status" value="1"/>
</dbReference>
<dbReference type="AlphaFoldDB" id="A0A1T2Z026"/>
<reference evidence="5 6" key="1">
    <citation type="submission" date="2016-12" db="EMBL/GenBank/DDBJ databases">
        <title>Draft genome sequences of seven strains of Pseudomonas fluorescens that produce 4-formylaminooxyvinylglycine.</title>
        <authorList>
            <person name="Okrent R.A."/>
            <person name="Manning V.A."/>
            <person name="Trippe K.M."/>
        </authorList>
    </citation>
    <scope>NUCLEOTIDE SEQUENCE [LARGE SCALE GENOMIC DNA]</scope>
    <source>
        <strain evidence="5 6">P5A</strain>
    </source>
</reference>
<dbReference type="PROSITE" id="PS50043">
    <property type="entry name" value="HTH_LUXR_2"/>
    <property type="match status" value="1"/>
</dbReference>
<evidence type="ECO:0000256" key="1">
    <source>
        <dbReference type="ARBA" id="ARBA00023015"/>
    </source>
</evidence>
<keyword evidence="3" id="KW-0804">Transcription</keyword>
<dbReference type="Pfam" id="PF00196">
    <property type="entry name" value="GerE"/>
    <property type="match status" value="1"/>
</dbReference>
<accession>A0A1T2Z026</accession>
<dbReference type="InterPro" id="IPR005143">
    <property type="entry name" value="TF_LuxR_autoind-bd_dom"/>
</dbReference>
<dbReference type="GO" id="GO:0003677">
    <property type="term" value="F:DNA binding"/>
    <property type="evidence" value="ECO:0007669"/>
    <property type="project" value="UniProtKB-KW"/>
</dbReference>
<organism evidence="5 6">
    <name type="scientific">Pseudomonas fluorescens</name>
    <dbReference type="NCBI Taxonomy" id="294"/>
    <lineage>
        <taxon>Bacteria</taxon>
        <taxon>Pseudomonadati</taxon>
        <taxon>Pseudomonadota</taxon>
        <taxon>Gammaproteobacteria</taxon>
        <taxon>Pseudomonadales</taxon>
        <taxon>Pseudomonadaceae</taxon>
        <taxon>Pseudomonas</taxon>
    </lineage>
</organism>
<dbReference type="InterPro" id="IPR016032">
    <property type="entry name" value="Sig_transdc_resp-reg_C-effctor"/>
</dbReference>
<dbReference type="InterPro" id="IPR036693">
    <property type="entry name" value="TF_LuxR_autoind-bd_dom_sf"/>
</dbReference>
<keyword evidence="1" id="KW-0805">Transcription regulation</keyword>
<dbReference type="EMBL" id="MSDF01000013">
    <property type="protein sequence ID" value="OPA97447.1"/>
    <property type="molecule type" value="Genomic_DNA"/>
</dbReference>
<dbReference type="Pfam" id="PF03472">
    <property type="entry name" value="Autoind_bind"/>
    <property type="match status" value="1"/>
</dbReference>
<dbReference type="SUPFAM" id="SSF75516">
    <property type="entry name" value="Pheromone-binding domain of LuxR-like quorum-sensing transcription factors"/>
    <property type="match status" value="1"/>
</dbReference>